<sequence length="543" mass="58755">MTDTDEQHDREDEPLVPDGPAAATAAGPSRTPLPVLKVLSLASALLCNTFMSTMLLPFLTFMVDDFDIAPRPEDIGKYSGYLVSSFMVGQLLFTYSWGYMSDKFGRRPIIIAGMLLTGTSFLTFGFSTSYWMAMVCRFVNGAVNGIVGVTMTCMSEITDETNQGSGFAILGTSRAAGIVLGPIVGGFLSQPAKKYPTLFPKDSLFDRFPYALPSVVGFLFAMSGGIMAIFVLQETRTFKKQESVSPDIESSNERSSVSTCSDQVRSSCSAVDDSDSCDGDMETEQSPLLGPTSSNRVDDGPESIWVLLKSPSVSLSILLYSVLNATYIQYDEVFALWSRLAPVDGGLGFQSEDQGITLTVGGACLFLYQLLIYSSVERRCGTLLTFRLGVLMTLPSFVLLPLATNFASTSRWAMWGLVCAAQILRTSCGLQAFTSTFVMMSNSCTSRSRGSLNGFGQMLGALGRMVGPIVAGNLFSWSLQNGLSAPLDYHLMFVVLVIQQLATYAISLWVPVSINHRLRDDDEAEEAAIRARSVGRGGSTPPR</sequence>
<feature type="transmembrane region" description="Helical" evidence="7">
    <location>
        <begin position="78"/>
        <end position="97"/>
    </location>
</feature>
<evidence type="ECO:0000256" key="7">
    <source>
        <dbReference type="SAM" id="Phobius"/>
    </source>
</evidence>
<evidence type="ECO:0000256" key="2">
    <source>
        <dbReference type="ARBA" id="ARBA00022448"/>
    </source>
</evidence>
<dbReference type="PROSITE" id="PS50850">
    <property type="entry name" value="MFS"/>
    <property type="match status" value="1"/>
</dbReference>
<feature type="transmembrane region" description="Helical" evidence="7">
    <location>
        <begin position="461"/>
        <end position="479"/>
    </location>
</feature>
<dbReference type="PANTHER" id="PTHR23504">
    <property type="entry name" value="MAJOR FACILITATOR SUPERFAMILY DOMAIN-CONTAINING PROTEIN 10"/>
    <property type="match status" value="1"/>
</dbReference>
<dbReference type="PANTHER" id="PTHR23504:SF117">
    <property type="entry name" value="MAJOR FACILITATOR SUPERFAMILY PROTEIN"/>
    <property type="match status" value="1"/>
</dbReference>
<dbReference type="InterPro" id="IPR036259">
    <property type="entry name" value="MFS_trans_sf"/>
</dbReference>
<protein>
    <recommendedName>
        <fullName evidence="8">Major facilitator superfamily (MFS) profile domain-containing protein</fullName>
    </recommendedName>
</protein>
<evidence type="ECO:0000256" key="6">
    <source>
        <dbReference type="SAM" id="MobiDB-lite"/>
    </source>
</evidence>
<dbReference type="Proteomes" id="UP001527925">
    <property type="component" value="Unassembled WGS sequence"/>
</dbReference>
<dbReference type="EMBL" id="JADGIZ020000028">
    <property type="protein sequence ID" value="KAL2915005.1"/>
    <property type="molecule type" value="Genomic_DNA"/>
</dbReference>
<dbReference type="CDD" id="cd17330">
    <property type="entry name" value="MFS_SLC46_TetA_like"/>
    <property type="match status" value="1"/>
</dbReference>
<evidence type="ECO:0000256" key="4">
    <source>
        <dbReference type="ARBA" id="ARBA00022989"/>
    </source>
</evidence>
<keyword evidence="2" id="KW-0813">Transport</keyword>
<feature type="transmembrane region" description="Helical" evidence="7">
    <location>
        <begin position="413"/>
        <end position="440"/>
    </location>
</feature>
<gene>
    <name evidence="9" type="ORF">HK105_205549</name>
</gene>
<dbReference type="PRINTS" id="PR01035">
    <property type="entry name" value="TCRTETA"/>
</dbReference>
<comment type="caution">
    <text evidence="9">The sequence shown here is derived from an EMBL/GenBank/DDBJ whole genome shotgun (WGS) entry which is preliminary data.</text>
</comment>
<keyword evidence="10" id="KW-1185">Reference proteome</keyword>
<feature type="region of interest" description="Disordered" evidence="6">
    <location>
        <begin position="267"/>
        <end position="296"/>
    </location>
</feature>
<feature type="transmembrane region" description="Helical" evidence="7">
    <location>
        <begin position="313"/>
        <end position="330"/>
    </location>
</feature>
<feature type="domain" description="Major facilitator superfamily (MFS) profile" evidence="8">
    <location>
        <begin position="37"/>
        <end position="514"/>
    </location>
</feature>
<reference evidence="9 10" key="1">
    <citation type="submission" date="2023-09" db="EMBL/GenBank/DDBJ databases">
        <title>Pangenome analysis of Batrachochytrium dendrobatidis and related Chytrids.</title>
        <authorList>
            <person name="Yacoub M.N."/>
            <person name="Stajich J.E."/>
            <person name="James T.Y."/>
        </authorList>
    </citation>
    <scope>NUCLEOTIDE SEQUENCE [LARGE SCALE GENOMIC DNA]</scope>
    <source>
        <strain evidence="9 10">JEL0888</strain>
    </source>
</reference>
<keyword evidence="3 7" id="KW-0812">Transmembrane</keyword>
<feature type="transmembrane region" description="Helical" evidence="7">
    <location>
        <begin position="491"/>
        <end position="510"/>
    </location>
</feature>
<dbReference type="InterPro" id="IPR011701">
    <property type="entry name" value="MFS"/>
</dbReference>
<evidence type="ECO:0000256" key="1">
    <source>
        <dbReference type="ARBA" id="ARBA00004141"/>
    </source>
</evidence>
<evidence type="ECO:0000256" key="5">
    <source>
        <dbReference type="ARBA" id="ARBA00023136"/>
    </source>
</evidence>
<feature type="compositionally biased region" description="Acidic residues" evidence="6">
    <location>
        <begin position="272"/>
        <end position="283"/>
    </location>
</feature>
<feature type="transmembrane region" description="Helical" evidence="7">
    <location>
        <begin position="356"/>
        <end position="376"/>
    </location>
</feature>
<dbReference type="Gene3D" id="1.20.1250.20">
    <property type="entry name" value="MFS general substrate transporter like domains"/>
    <property type="match status" value="1"/>
</dbReference>
<evidence type="ECO:0000259" key="8">
    <source>
        <dbReference type="PROSITE" id="PS50850"/>
    </source>
</evidence>
<dbReference type="Pfam" id="PF07690">
    <property type="entry name" value="MFS_1"/>
    <property type="match status" value="1"/>
</dbReference>
<evidence type="ECO:0000313" key="10">
    <source>
        <dbReference type="Proteomes" id="UP001527925"/>
    </source>
</evidence>
<evidence type="ECO:0000256" key="3">
    <source>
        <dbReference type="ARBA" id="ARBA00022692"/>
    </source>
</evidence>
<proteinExistence type="predicted"/>
<feature type="region of interest" description="Disordered" evidence="6">
    <location>
        <begin position="1"/>
        <end position="28"/>
    </location>
</feature>
<feature type="transmembrane region" description="Helical" evidence="7">
    <location>
        <begin position="38"/>
        <end position="58"/>
    </location>
</feature>
<name>A0ABR4N6C3_9FUNG</name>
<comment type="subcellular location">
    <subcellularLocation>
        <location evidence="1">Membrane</location>
        <topology evidence="1">Multi-pass membrane protein</topology>
    </subcellularLocation>
</comment>
<keyword evidence="4 7" id="KW-1133">Transmembrane helix</keyword>
<feature type="compositionally biased region" description="Basic and acidic residues" evidence="6">
    <location>
        <begin position="1"/>
        <end position="13"/>
    </location>
</feature>
<accession>A0ABR4N6C3</accession>
<feature type="transmembrane region" description="Helical" evidence="7">
    <location>
        <begin position="109"/>
        <end position="132"/>
    </location>
</feature>
<feature type="transmembrane region" description="Helical" evidence="7">
    <location>
        <begin position="208"/>
        <end position="232"/>
    </location>
</feature>
<dbReference type="InterPro" id="IPR001958">
    <property type="entry name" value="Tet-R_TetA/multi-R_MdtG-like"/>
</dbReference>
<keyword evidence="5 7" id="KW-0472">Membrane</keyword>
<dbReference type="InterPro" id="IPR020846">
    <property type="entry name" value="MFS_dom"/>
</dbReference>
<feature type="transmembrane region" description="Helical" evidence="7">
    <location>
        <begin position="388"/>
        <end position="407"/>
    </location>
</feature>
<organism evidence="9 10">
    <name type="scientific">Polyrhizophydium stewartii</name>
    <dbReference type="NCBI Taxonomy" id="2732419"/>
    <lineage>
        <taxon>Eukaryota</taxon>
        <taxon>Fungi</taxon>
        <taxon>Fungi incertae sedis</taxon>
        <taxon>Chytridiomycota</taxon>
        <taxon>Chytridiomycota incertae sedis</taxon>
        <taxon>Chytridiomycetes</taxon>
        <taxon>Rhizophydiales</taxon>
        <taxon>Rhizophydiales incertae sedis</taxon>
        <taxon>Polyrhizophydium</taxon>
    </lineage>
</organism>
<dbReference type="SUPFAM" id="SSF103473">
    <property type="entry name" value="MFS general substrate transporter"/>
    <property type="match status" value="1"/>
</dbReference>
<evidence type="ECO:0000313" key="9">
    <source>
        <dbReference type="EMBL" id="KAL2915005.1"/>
    </source>
</evidence>